<dbReference type="EMBL" id="CP059996">
    <property type="protein sequence ID" value="QNA70478.1"/>
    <property type="molecule type" value="Genomic_DNA"/>
</dbReference>
<reference evidence="2 3" key="1">
    <citation type="submission" date="2020-08" db="EMBL/GenBank/DDBJ databases">
        <title>Genome of Dechlorinating Sulfurospirillum strain ACSDCE.</title>
        <authorList>
            <person name="Yang Y."/>
            <person name="Huo L."/>
            <person name="Yan J."/>
        </authorList>
    </citation>
    <scope>NUCLEOTIDE SEQUENCE [LARGE SCALE GENOMIC DNA]</scope>
    <source>
        <strain evidence="2 3">ACSDCE</strain>
        <plasmid evidence="2 3">pSDCE1</plasmid>
    </source>
</reference>
<dbReference type="InterPro" id="IPR050678">
    <property type="entry name" value="DNA_Partitioning_ATPase"/>
</dbReference>
<protein>
    <submittedName>
        <fullName evidence="2">ParA family protein</fullName>
    </submittedName>
</protein>
<dbReference type="SUPFAM" id="SSF52540">
    <property type="entry name" value="P-loop containing nucleoside triphosphate hydrolases"/>
    <property type="match status" value="1"/>
</dbReference>
<geneLocation type="plasmid" evidence="2 3">
    <name>pSDCE1</name>
</geneLocation>
<dbReference type="Pfam" id="PF13614">
    <property type="entry name" value="AAA_31"/>
    <property type="match status" value="1"/>
</dbReference>
<dbReference type="RefSeq" id="WP_191342116.1">
    <property type="nucleotide sequence ID" value="NZ_CP059996.1"/>
</dbReference>
<keyword evidence="2" id="KW-0614">Plasmid</keyword>
<dbReference type="PANTHER" id="PTHR13696">
    <property type="entry name" value="P-LOOP CONTAINING NUCLEOSIDE TRIPHOSPHATE HYDROLASE"/>
    <property type="match status" value="1"/>
</dbReference>
<evidence type="ECO:0000313" key="2">
    <source>
        <dbReference type="EMBL" id="QNA70478.1"/>
    </source>
</evidence>
<dbReference type="CDD" id="cd02042">
    <property type="entry name" value="ParAB_family"/>
    <property type="match status" value="1"/>
</dbReference>
<dbReference type="InterPro" id="IPR025669">
    <property type="entry name" value="AAA_dom"/>
</dbReference>
<evidence type="ECO:0000259" key="1">
    <source>
        <dbReference type="Pfam" id="PF13614"/>
    </source>
</evidence>
<dbReference type="AlphaFoldDB" id="A0AA92G6M2"/>
<organism evidence="2 3">
    <name type="scientific">Sulfurospirillum diekertiae</name>
    <dbReference type="NCBI Taxonomy" id="1854492"/>
    <lineage>
        <taxon>Bacteria</taxon>
        <taxon>Pseudomonadati</taxon>
        <taxon>Campylobacterota</taxon>
        <taxon>Epsilonproteobacteria</taxon>
        <taxon>Campylobacterales</taxon>
        <taxon>Sulfurospirillaceae</taxon>
        <taxon>Sulfurospirillum</taxon>
    </lineage>
</organism>
<gene>
    <name evidence="2" type="ORF">FA584_14330</name>
</gene>
<proteinExistence type="predicted"/>
<dbReference type="Proteomes" id="UP000502831">
    <property type="component" value="Plasmid pSDCE1"/>
</dbReference>
<evidence type="ECO:0000313" key="3">
    <source>
        <dbReference type="Proteomes" id="UP000502831"/>
    </source>
</evidence>
<name>A0AA92G6M2_9BACT</name>
<dbReference type="Gene3D" id="3.40.50.300">
    <property type="entry name" value="P-loop containing nucleotide triphosphate hydrolases"/>
    <property type="match status" value="1"/>
</dbReference>
<dbReference type="PANTHER" id="PTHR13696:SF52">
    <property type="entry name" value="PARA FAMILY PROTEIN CT_582"/>
    <property type="match status" value="1"/>
</dbReference>
<feature type="domain" description="AAA" evidence="1">
    <location>
        <begin position="2"/>
        <end position="182"/>
    </location>
</feature>
<dbReference type="InterPro" id="IPR027417">
    <property type="entry name" value="P-loop_NTPase"/>
</dbReference>
<sequence>MAKVIVTADQKGGVGKSTTSNFIAYELALKKYRVLLIDWDSQASQTNSFFGLKDVDYTGDNQSNIVNMFNGKSVKPLKISDGINKASFDFIPSNEELLETIEGDALNYKGKLLVLTDYIKTVEKNYDYILIDCPPSFGILTKSALLVADVLLVPIATKSVDEDGIKRFFQKSNSLYANYANMLKSIFVLPTLYDSRMNNAKEMLTIIRLLPRYLENGNLDFFKNIPVEVLEAIPYKVEILEAPAQRMFLREYVETYIASNQSKSINAIITILESITAKIIK</sequence>
<accession>A0AA92G6M2</accession>